<protein>
    <submittedName>
        <fullName evidence="2">Cyclase family protein</fullName>
    </submittedName>
</protein>
<dbReference type="AlphaFoldDB" id="A0A7C4E2Q2"/>
<dbReference type="EMBL" id="DTCM01000009">
    <property type="protein sequence ID" value="HGL40178.1"/>
    <property type="molecule type" value="Genomic_DNA"/>
</dbReference>
<proteinExistence type="predicted"/>
<name>A0A7C4E2Q2_CALS0</name>
<dbReference type="Gene3D" id="3.50.30.50">
    <property type="entry name" value="Putative cyclase"/>
    <property type="match status" value="1"/>
</dbReference>
<dbReference type="InterPro" id="IPR037175">
    <property type="entry name" value="KFase_sf"/>
</dbReference>
<sequence>MWIYLSHVLTRNSPCYDDGPRPEFTPGKQIARGDSSNTYFIKLLNHIGTHVDAPYHFDPNGRKISSYRAEELVFEKPLLIDVSKDLGELITVSDLEKHEQTLRNVDLLLIRTGFQRYREKDPEAYMRRGPCLSAEAASFLRQFSNLRALGVDMISISSPMRRDEGREAHRRLLVGRSFLIIEDMDLHGKPDAFKRVVVAPLLVDEVDSAPCTVLAEV</sequence>
<dbReference type="InterPro" id="IPR007325">
    <property type="entry name" value="KFase/CYL"/>
</dbReference>
<dbReference type="EMBL" id="DTAD01000084">
    <property type="protein sequence ID" value="HGN91022.1"/>
    <property type="molecule type" value="Genomic_DNA"/>
</dbReference>
<dbReference type="GO" id="GO:0019441">
    <property type="term" value="P:L-tryptophan catabolic process to kynurenine"/>
    <property type="evidence" value="ECO:0007669"/>
    <property type="project" value="InterPro"/>
</dbReference>
<dbReference type="SUPFAM" id="SSF102198">
    <property type="entry name" value="Putative cyclase"/>
    <property type="match status" value="1"/>
</dbReference>
<reference evidence="2" key="1">
    <citation type="journal article" date="2020" name="mSystems">
        <title>Genome- and Community-Level Interaction Insights into Carbon Utilization and Element Cycling Functions of Hydrothermarchaeota in Hydrothermal Sediment.</title>
        <authorList>
            <person name="Zhou Z."/>
            <person name="Liu Y."/>
            <person name="Xu W."/>
            <person name="Pan J."/>
            <person name="Luo Z.H."/>
            <person name="Li M."/>
        </authorList>
    </citation>
    <scope>NUCLEOTIDE SEQUENCE [LARGE SCALE GENOMIC DNA]</scope>
    <source>
        <strain evidence="2">SpSt-613</strain>
        <strain evidence="1">SpSt-669</strain>
    </source>
</reference>
<dbReference type="PANTHER" id="PTHR31118">
    <property type="entry name" value="CYCLASE-LIKE PROTEIN 2"/>
    <property type="match status" value="1"/>
</dbReference>
<gene>
    <name evidence="2" type="ORF">ENT82_07890</name>
    <name evidence="1" type="ORF">ENU43_00700</name>
</gene>
<comment type="caution">
    <text evidence="2">The sequence shown here is derived from an EMBL/GenBank/DDBJ whole genome shotgun (WGS) entry which is preliminary data.</text>
</comment>
<accession>A0A7C4E2Q2</accession>
<evidence type="ECO:0000313" key="2">
    <source>
        <dbReference type="EMBL" id="HGN91022.1"/>
    </source>
</evidence>
<organism evidence="2">
    <name type="scientific">Caldiarchaeum subterraneum</name>
    <dbReference type="NCBI Taxonomy" id="311458"/>
    <lineage>
        <taxon>Archaea</taxon>
        <taxon>Nitrososphaerota</taxon>
        <taxon>Candidatus Caldarchaeales</taxon>
        <taxon>Candidatus Caldarchaeaceae</taxon>
        <taxon>Candidatus Caldarchaeum</taxon>
    </lineage>
</organism>
<evidence type="ECO:0000313" key="1">
    <source>
        <dbReference type="EMBL" id="HGL40178.1"/>
    </source>
</evidence>
<dbReference type="PANTHER" id="PTHR31118:SF32">
    <property type="entry name" value="KYNURENINE FORMAMIDASE"/>
    <property type="match status" value="1"/>
</dbReference>
<dbReference type="GO" id="GO:0004061">
    <property type="term" value="F:arylformamidase activity"/>
    <property type="evidence" value="ECO:0007669"/>
    <property type="project" value="InterPro"/>
</dbReference>
<dbReference type="Pfam" id="PF04199">
    <property type="entry name" value="Cyclase"/>
    <property type="match status" value="1"/>
</dbReference>